<evidence type="ECO:0000313" key="11">
    <source>
        <dbReference type="EMBL" id="GIO41586.1"/>
    </source>
</evidence>
<evidence type="ECO:0000256" key="5">
    <source>
        <dbReference type="ARBA" id="ARBA00022723"/>
    </source>
</evidence>
<dbReference type="CDD" id="cd05403">
    <property type="entry name" value="NT_KNTase_like"/>
    <property type="match status" value="1"/>
</dbReference>
<name>A0A919XYC8_9BACL</name>
<evidence type="ECO:0000256" key="2">
    <source>
        <dbReference type="ARBA" id="ARBA00022649"/>
    </source>
</evidence>
<keyword evidence="4" id="KW-0548">Nucleotidyltransferase</keyword>
<protein>
    <submittedName>
        <fullName evidence="11">Nucleotidyltransferase</fullName>
    </submittedName>
</protein>
<proteinExistence type="inferred from homology"/>
<evidence type="ECO:0000313" key="12">
    <source>
        <dbReference type="Proteomes" id="UP000678895"/>
    </source>
</evidence>
<keyword evidence="2" id="KW-1277">Toxin-antitoxin system</keyword>
<dbReference type="GO" id="GO:0016779">
    <property type="term" value="F:nucleotidyltransferase activity"/>
    <property type="evidence" value="ECO:0007669"/>
    <property type="project" value="UniProtKB-KW"/>
</dbReference>
<dbReference type="EMBL" id="BORS01000004">
    <property type="protein sequence ID" value="GIO41586.1"/>
    <property type="molecule type" value="Genomic_DNA"/>
</dbReference>
<comment type="caution">
    <text evidence="11">The sequence shown here is derived from an EMBL/GenBank/DDBJ whole genome shotgun (WGS) entry which is preliminary data.</text>
</comment>
<keyword evidence="8" id="KW-0460">Magnesium</keyword>
<evidence type="ECO:0000256" key="4">
    <source>
        <dbReference type="ARBA" id="ARBA00022695"/>
    </source>
</evidence>
<dbReference type="AlphaFoldDB" id="A0A919XYC8"/>
<dbReference type="Proteomes" id="UP000678895">
    <property type="component" value="Unassembled WGS sequence"/>
</dbReference>
<keyword evidence="12" id="KW-1185">Reference proteome</keyword>
<evidence type="ECO:0000256" key="1">
    <source>
        <dbReference type="ARBA" id="ARBA00001946"/>
    </source>
</evidence>
<comment type="similarity">
    <text evidence="9">Belongs to the MntA antitoxin family.</text>
</comment>
<keyword evidence="5" id="KW-0479">Metal-binding</keyword>
<evidence type="ECO:0000256" key="9">
    <source>
        <dbReference type="ARBA" id="ARBA00038276"/>
    </source>
</evidence>
<evidence type="ECO:0000256" key="7">
    <source>
        <dbReference type="ARBA" id="ARBA00022840"/>
    </source>
</evidence>
<evidence type="ECO:0000259" key="10">
    <source>
        <dbReference type="Pfam" id="PF01909"/>
    </source>
</evidence>
<accession>A0A919XYC8</accession>
<sequence>MRREDIENKLKIEKRFLMDRFYVSKIGLFGSFARDEQTETSDIDLLVEFSRPVGFEFLDLKDYLESVFDREVDLVTPNAIKPYMRDEILSEVQYQ</sequence>
<comment type="cofactor">
    <cofactor evidence="1">
        <name>Mg(2+)</name>
        <dbReference type="ChEBI" id="CHEBI:18420"/>
    </cofactor>
</comment>
<dbReference type="PANTHER" id="PTHR33571">
    <property type="entry name" value="SSL8005 PROTEIN"/>
    <property type="match status" value="1"/>
</dbReference>
<dbReference type="InterPro" id="IPR043519">
    <property type="entry name" value="NT_sf"/>
</dbReference>
<keyword evidence="3" id="KW-0808">Transferase</keyword>
<evidence type="ECO:0000256" key="3">
    <source>
        <dbReference type="ARBA" id="ARBA00022679"/>
    </source>
</evidence>
<reference evidence="11" key="1">
    <citation type="submission" date="2021-03" db="EMBL/GenBank/DDBJ databases">
        <title>Antimicrobial resistance genes in bacteria isolated from Japanese honey, and their potential for conferring macrolide and lincosamide resistance in the American foulbrood pathogen Paenibacillus larvae.</title>
        <authorList>
            <person name="Okamoto M."/>
            <person name="Kumagai M."/>
            <person name="Kanamori H."/>
            <person name="Takamatsu D."/>
        </authorList>
    </citation>
    <scope>NUCLEOTIDE SEQUENCE</scope>
    <source>
        <strain evidence="11">J41TS4</strain>
    </source>
</reference>
<dbReference type="Pfam" id="PF01909">
    <property type="entry name" value="NTP_transf_2"/>
    <property type="match status" value="1"/>
</dbReference>
<dbReference type="Gene3D" id="3.30.460.10">
    <property type="entry name" value="Beta Polymerase, domain 2"/>
    <property type="match status" value="1"/>
</dbReference>
<keyword evidence="7" id="KW-0067">ATP-binding</keyword>
<keyword evidence="6" id="KW-0547">Nucleotide-binding</keyword>
<evidence type="ECO:0000256" key="6">
    <source>
        <dbReference type="ARBA" id="ARBA00022741"/>
    </source>
</evidence>
<dbReference type="GO" id="GO:0005524">
    <property type="term" value="F:ATP binding"/>
    <property type="evidence" value="ECO:0007669"/>
    <property type="project" value="UniProtKB-KW"/>
</dbReference>
<dbReference type="SUPFAM" id="SSF81301">
    <property type="entry name" value="Nucleotidyltransferase"/>
    <property type="match status" value="1"/>
</dbReference>
<evidence type="ECO:0000256" key="8">
    <source>
        <dbReference type="ARBA" id="ARBA00022842"/>
    </source>
</evidence>
<dbReference type="PANTHER" id="PTHR33571:SF14">
    <property type="entry name" value="PROTEIN ADENYLYLTRANSFERASE MJ0435-RELATED"/>
    <property type="match status" value="1"/>
</dbReference>
<organism evidence="11 12">
    <name type="scientific">Paenibacillus apis</name>
    <dbReference type="NCBI Taxonomy" id="1792174"/>
    <lineage>
        <taxon>Bacteria</taxon>
        <taxon>Bacillati</taxon>
        <taxon>Bacillota</taxon>
        <taxon>Bacilli</taxon>
        <taxon>Bacillales</taxon>
        <taxon>Paenibacillaceae</taxon>
        <taxon>Paenibacillus</taxon>
    </lineage>
</organism>
<feature type="domain" description="Polymerase nucleotidyl transferase" evidence="10">
    <location>
        <begin position="15"/>
        <end position="94"/>
    </location>
</feature>
<gene>
    <name evidence="11" type="ORF">J41TS4_13440</name>
</gene>
<dbReference type="RefSeq" id="WP_301625882.1">
    <property type="nucleotide sequence ID" value="NZ_BORS01000004.1"/>
</dbReference>
<dbReference type="InterPro" id="IPR052038">
    <property type="entry name" value="Type-VII_TA_antitoxin"/>
</dbReference>
<dbReference type="GO" id="GO:0046872">
    <property type="term" value="F:metal ion binding"/>
    <property type="evidence" value="ECO:0007669"/>
    <property type="project" value="UniProtKB-KW"/>
</dbReference>
<dbReference type="InterPro" id="IPR002934">
    <property type="entry name" value="Polymerase_NTP_transf_dom"/>
</dbReference>